<evidence type="ECO:0000313" key="2">
    <source>
        <dbReference type="Proteomes" id="UP000285146"/>
    </source>
</evidence>
<organism evidence="1 2">
    <name type="scientific">Cytospora leucostoma</name>
    <dbReference type="NCBI Taxonomy" id="1230097"/>
    <lineage>
        <taxon>Eukaryota</taxon>
        <taxon>Fungi</taxon>
        <taxon>Dikarya</taxon>
        <taxon>Ascomycota</taxon>
        <taxon>Pezizomycotina</taxon>
        <taxon>Sordariomycetes</taxon>
        <taxon>Sordariomycetidae</taxon>
        <taxon>Diaporthales</taxon>
        <taxon>Cytosporaceae</taxon>
        <taxon>Cytospora</taxon>
    </lineage>
</organism>
<dbReference type="OrthoDB" id="5427059at2759"/>
<comment type="caution">
    <text evidence="1">The sequence shown here is derived from an EMBL/GenBank/DDBJ whole genome shotgun (WGS) entry which is preliminary data.</text>
</comment>
<dbReference type="AlphaFoldDB" id="A0A423XB75"/>
<dbReference type="STRING" id="1230097.A0A423XB75"/>
<accession>A0A423XB75</accession>
<evidence type="ECO:0000313" key="1">
    <source>
        <dbReference type="EMBL" id="ROW13217.1"/>
    </source>
</evidence>
<sequence>MAVITDLPCETVASILRNLDNVRDFLPTLLACRHFYSASKEHPGIEFSIFERQVPPALLPYSLAVQAASALPYPRSDDAVVELLDQLHGDPAEVTARLRLVRRGILTLMGRTHDRIQSFVAEFANDAWNRLSQGVLEGTHVLSSSEHYRFCRAFYRLELFYKLFRDNQENPQSLYFSRFSPWENEQIYCVHDYLEGRLAEASFDVLAHDVEFGNNEIDYLEPGLKNDWRQLWMSQGVDFVYGLLYASSYGMRRDLLASAFTARRANFPGAMGLSFRTGRRVRPNELGEYPAEYVDLMFSKCDHHDTDKGPYEAWRSVNAFVTGPRMFSRSANATLREHAYVLWDWDRVDKDHLLRLFATLPMDPPHLSEEDYNNMITSFHERSVIWQRGGRGYWSENDLSKVVWPGESE</sequence>
<reference evidence="1 2" key="1">
    <citation type="submission" date="2015-09" db="EMBL/GenBank/DDBJ databases">
        <title>Host preference determinants of Valsa canker pathogens revealed by comparative genomics.</title>
        <authorList>
            <person name="Yin Z."/>
            <person name="Huang L."/>
        </authorList>
    </citation>
    <scope>NUCLEOTIDE SEQUENCE [LARGE SCALE GENOMIC DNA]</scope>
    <source>
        <strain evidence="1 2">SXYLt</strain>
    </source>
</reference>
<name>A0A423XB75_9PEZI</name>
<dbReference type="InParanoid" id="A0A423XB75"/>
<evidence type="ECO:0008006" key="3">
    <source>
        <dbReference type="Google" id="ProtNLM"/>
    </source>
</evidence>
<dbReference type="EMBL" id="LKEB01000021">
    <property type="protein sequence ID" value="ROW13217.1"/>
    <property type="molecule type" value="Genomic_DNA"/>
</dbReference>
<protein>
    <recommendedName>
        <fullName evidence="3">F-box domain-containing protein</fullName>
    </recommendedName>
</protein>
<proteinExistence type="predicted"/>
<dbReference type="Proteomes" id="UP000285146">
    <property type="component" value="Unassembled WGS sequence"/>
</dbReference>
<gene>
    <name evidence="1" type="ORF">VPNG_04882</name>
</gene>
<keyword evidence="2" id="KW-1185">Reference proteome</keyword>